<proteinExistence type="inferred from homology"/>
<dbReference type="GO" id="GO:0016757">
    <property type="term" value="F:glycosyltransferase activity"/>
    <property type="evidence" value="ECO:0007669"/>
    <property type="project" value="UniProtKB-KW"/>
</dbReference>
<evidence type="ECO:0000256" key="3">
    <source>
        <dbReference type="ARBA" id="ARBA00022679"/>
    </source>
</evidence>
<dbReference type="Pfam" id="PF00535">
    <property type="entry name" value="Glycos_transf_2"/>
    <property type="match status" value="1"/>
</dbReference>
<gene>
    <name evidence="5" type="ORF">ACFQ0R_05220</name>
</gene>
<evidence type="ECO:0000256" key="1">
    <source>
        <dbReference type="ARBA" id="ARBA00006739"/>
    </source>
</evidence>
<dbReference type="CDD" id="cd00761">
    <property type="entry name" value="Glyco_tranf_GTA_type"/>
    <property type="match status" value="1"/>
</dbReference>
<organism evidence="5 6">
    <name type="scientific">Psychroflexus salinarum</name>
    <dbReference type="NCBI Taxonomy" id="546024"/>
    <lineage>
        <taxon>Bacteria</taxon>
        <taxon>Pseudomonadati</taxon>
        <taxon>Bacteroidota</taxon>
        <taxon>Flavobacteriia</taxon>
        <taxon>Flavobacteriales</taxon>
        <taxon>Flavobacteriaceae</taxon>
        <taxon>Psychroflexus</taxon>
    </lineage>
</organism>
<reference evidence="6" key="1">
    <citation type="journal article" date="2019" name="Int. J. Syst. Evol. Microbiol.">
        <title>The Global Catalogue of Microorganisms (GCM) 10K type strain sequencing project: providing services to taxonomists for standard genome sequencing and annotation.</title>
        <authorList>
            <consortium name="The Broad Institute Genomics Platform"/>
            <consortium name="The Broad Institute Genome Sequencing Center for Infectious Disease"/>
            <person name="Wu L."/>
            <person name="Ma J."/>
        </authorList>
    </citation>
    <scope>NUCLEOTIDE SEQUENCE [LARGE SCALE GENOMIC DNA]</scope>
    <source>
        <strain evidence="6">CCUG 56752</strain>
    </source>
</reference>
<keyword evidence="3 5" id="KW-0808">Transferase</keyword>
<dbReference type="SUPFAM" id="SSF53448">
    <property type="entry name" value="Nucleotide-diphospho-sugar transferases"/>
    <property type="match status" value="1"/>
</dbReference>
<dbReference type="EC" id="2.4.-.-" evidence="5"/>
<name>A0ABW3GNI0_9FLAO</name>
<dbReference type="PANTHER" id="PTHR43630">
    <property type="entry name" value="POLY-BETA-1,6-N-ACETYL-D-GLUCOSAMINE SYNTHASE"/>
    <property type="match status" value="1"/>
</dbReference>
<accession>A0ABW3GNI0</accession>
<protein>
    <submittedName>
        <fullName evidence="5">Glycosyltransferase</fullName>
        <ecNumber evidence="5">2.4.-.-</ecNumber>
    </submittedName>
</protein>
<dbReference type="PANTHER" id="PTHR43630:SF1">
    <property type="entry name" value="POLY-BETA-1,6-N-ACETYL-D-GLUCOSAMINE SYNTHASE"/>
    <property type="match status" value="1"/>
</dbReference>
<feature type="domain" description="Glycosyltransferase 2-like" evidence="4">
    <location>
        <begin position="11"/>
        <end position="155"/>
    </location>
</feature>
<evidence type="ECO:0000259" key="4">
    <source>
        <dbReference type="Pfam" id="PF00535"/>
    </source>
</evidence>
<evidence type="ECO:0000313" key="6">
    <source>
        <dbReference type="Proteomes" id="UP001597049"/>
    </source>
</evidence>
<keyword evidence="2 5" id="KW-0328">Glycosyltransferase</keyword>
<evidence type="ECO:0000313" key="5">
    <source>
        <dbReference type="EMBL" id="MFD0931998.1"/>
    </source>
</evidence>
<comment type="caution">
    <text evidence="5">The sequence shown here is derived from an EMBL/GenBank/DDBJ whole genome shotgun (WGS) entry which is preliminary data.</text>
</comment>
<dbReference type="InterPro" id="IPR029044">
    <property type="entry name" value="Nucleotide-diphossugar_trans"/>
</dbReference>
<dbReference type="EMBL" id="JBHTIV010000005">
    <property type="protein sequence ID" value="MFD0931998.1"/>
    <property type="molecule type" value="Genomic_DNA"/>
</dbReference>
<dbReference type="InterPro" id="IPR001173">
    <property type="entry name" value="Glyco_trans_2-like"/>
</dbReference>
<keyword evidence="6" id="KW-1185">Reference proteome</keyword>
<dbReference type="RefSeq" id="WP_379657321.1">
    <property type="nucleotide sequence ID" value="NZ_JBHTIV010000005.1"/>
</dbReference>
<evidence type="ECO:0000256" key="2">
    <source>
        <dbReference type="ARBA" id="ARBA00022676"/>
    </source>
</evidence>
<dbReference type="Proteomes" id="UP001597049">
    <property type="component" value="Unassembled WGS sequence"/>
</dbReference>
<comment type="similarity">
    <text evidence="1">Belongs to the glycosyltransferase 2 family.</text>
</comment>
<sequence length="287" mass="33473">MTNNRPNIALVTPLKDELNNIDKFLDSVKNQSIPIKTLIIVENDSIDGSKEYLDRITELENIEQFKVININFEDTTYRVGKKYATIINTGFENLREEPFYDELDYIGILDCDVFPEMDYYKKLTGFLMNNPEIGISSGLIFTNEGKQHIANQNWVRGGCRIWKKDCFDQAGYRIAYTADTVSVALAHLKGWKTETLKSAKVISREVDVRFSNSSEKGYHAYYRGHTLLYMTLKSLYTILIKRKVKTGSTLLVGYMKSMLSRRPRIDDDKLRKYFKYYMFNKLIKKYL</sequence>
<dbReference type="Gene3D" id="3.90.550.10">
    <property type="entry name" value="Spore Coat Polysaccharide Biosynthesis Protein SpsA, Chain A"/>
    <property type="match status" value="1"/>
</dbReference>